<feature type="region of interest" description="Disordered" evidence="1">
    <location>
        <begin position="53"/>
        <end position="97"/>
    </location>
</feature>
<dbReference type="Proteomes" id="UP000515756">
    <property type="component" value="Chromosome"/>
</dbReference>
<reference evidence="2 3" key="1">
    <citation type="submission" date="2019-12" db="EMBL/GenBank/DDBJ databases">
        <title>complete genome sequences of Aeromonas caviae str. WP2-W18-ESBL-01 isolated from wastewater treatment plant effluent.</title>
        <authorList>
            <person name="Sekizuka T."/>
            <person name="Itokawa K."/>
            <person name="Yatsu K."/>
            <person name="Inamine Y."/>
            <person name="Kuroda M."/>
        </authorList>
    </citation>
    <scope>NUCLEOTIDE SEQUENCE [LARGE SCALE GENOMIC DNA]</scope>
    <source>
        <strain evidence="2 3">WP2-W18-ESBL-01</strain>
    </source>
</reference>
<dbReference type="EMBL" id="AP021927">
    <property type="protein sequence ID" value="BBQ30802.1"/>
    <property type="molecule type" value="Genomic_DNA"/>
</dbReference>
<evidence type="ECO:0000313" key="2">
    <source>
        <dbReference type="EMBL" id="BBQ30802.1"/>
    </source>
</evidence>
<protein>
    <submittedName>
        <fullName evidence="2">Uncharacterized protein</fullName>
    </submittedName>
</protein>
<gene>
    <name evidence="2" type="ORF">WP2W18E01_23840</name>
</gene>
<name>A0A6S4TCB3_AERCA</name>
<sequence length="144" mass="16303">MNLWLSPHGIWYYRKVTTLPCGRRKEIQKSFHSRDKLVARSKVAQLLACARSRVKPESVQPEPQPNFLPEPQWLQQQTPSAANPAPKAVSETPSAISSPALSELSERYLKEKALSWAPKELSNQKNYIGYFIKALGCVLKVMKI</sequence>
<organism evidence="2 3">
    <name type="scientific">Aeromonas caviae</name>
    <name type="common">Aeromonas punctata</name>
    <dbReference type="NCBI Taxonomy" id="648"/>
    <lineage>
        <taxon>Bacteria</taxon>
        <taxon>Pseudomonadati</taxon>
        <taxon>Pseudomonadota</taxon>
        <taxon>Gammaproteobacteria</taxon>
        <taxon>Aeromonadales</taxon>
        <taxon>Aeromonadaceae</taxon>
        <taxon>Aeromonas</taxon>
    </lineage>
</organism>
<evidence type="ECO:0000313" key="3">
    <source>
        <dbReference type="Proteomes" id="UP000515756"/>
    </source>
</evidence>
<accession>A0A6S4TCB3</accession>
<proteinExistence type="predicted"/>
<dbReference type="AlphaFoldDB" id="A0A6S4TCB3"/>
<evidence type="ECO:0000256" key="1">
    <source>
        <dbReference type="SAM" id="MobiDB-lite"/>
    </source>
</evidence>